<feature type="domain" description="HTH cro/C1-type" evidence="1">
    <location>
        <begin position="17"/>
        <end position="67"/>
    </location>
</feature>
<comment type="caution">
    <text evidence="2">The sequence shown here is derived from an EMBL/GenBank/DDBJ whole genome shotgun (WGS) entry which is preliminary data.</text>
</comment>
<name>A0A4R6VNN7_9PSEU</name>
<dbReference type="InterPro" id="IPR010982">
    <property type="entry name" value="Lambda_DNA-bd_dom_sf"/>
</dbReference>
<dbReference type="CDD" id="cd00093">
    <property type="entry name" value="HTH_XRE"/>
    <property type="match status" value="1"/>
</dbReference>
<dbReference type="PROSITE" id="PS50943">
    <property type="entry name" value="HTH_CROC1"/>
    <property type="match status" value="1"/>
</dbReference>
<proteinExistence type="predicted"/>
<protein>
    <submittedName>
        <fullName evidence="2">Helix-turn-helix protein</fullName>
    </submittedName>
</protein>
<dbReference type="EMBL" id="SNYO01000003">
    <property type="protein sequence ID" value="TDQ60995.1"/>
    <property type="molecule type" value="Genomic_DNA"/>
</dbReference>
<evidence type="ECO:0000313" key="2">
    <source>
        <dbReference type="EMBL" id="TDQ60995.1"/>
    </source>
</evidence>
<dbReference type="SMART" id="SM00530">
    <property type="entry name" value="HTH_XRE"/>
    <property type="match status" value="1"/>
</dbReference>
<dbReference type="SUPFAM" id="SSF47413">
    <property type="entry name" value="lambda repressor-like DNA-binding domains"/>
    <property type="match status" value="1"/>
</dbReference>
<evidence type="ECO:0000259" key="1">
    <source>
        <dbReference type="PROSITE" id="PS50943"/>
    </source>
</evidence>
<dbReference type="InterPro" id="IPR001387">
    <property type="entry name" value="Cro/C1-type_HTH"/>
</dbReference>
<dbReference type="RefSeq" id="WP_166659871.1">
    <property type="nucleotide sequence ID" value="NZ_BAABHR010000011.1"/>
</dbReference>
<dbReference type="Proteomes" id="UP000295705">
    <property type="component" value="Unassembled WGS sequence"/>
</dbReference>
<evidence type="ECO:0000313" key="3">
    <source>
        <dbReference type="Proteomes" id="UP000295705"/>
    </source>
</evidence>
<dbReference type="GO" id="GO:0003677">
    <property type="term" value="F:DNA binding"/>
    <property type="evidence" value="ECO:0007669"/>
    <property type="project" value="InterPro"/>
</dbReference>
<organism evidence="2 3">
    <name type="scientific">Actinomycetospora succinea</name>
    <dbReference type="NCBI Taxonomy" id="663603"/>
    <lineage>
        <taxon>Bacteria</taxon>
        <taxon>Bacillati</taxon>
        <taxon>Actinomycetota</taxon>
        <taxon>Actinomycetes</taxon>
        <taxon>Pseudonocardiales</taxon>
        <taxon>Pseudonocardiaceae</taxon>
        <taxon>Actinomycetospora</taxon>
    </lineage>
</organism>
<sequence>MEEPVDVEELRRRVGDYRRERGLSLRAAADESGVPLNTLSRVEKGQLPDLANFSRLVAWIGLDPATVFGTAPRQRADSTPEVVLSSLRSDPRLTERAARQIADMVDNMYANLAAAPTESQVSLRASKTFTPPAARQVGDLLENIQAALVADDALGTNYGWHEEE</sequence>
<dbReference type="Pfam" id="PF13560">
    <property type="entry name" value="HTH_31"/>
    <property type="match status" value="1"/>
</dbReference>
<reference evidence="2 3" key="1">
    <citation type="submission" date="2019-03" db="EMBL/GenBank/DDBJ databases">
        <title>Genomic Encyclopedia of Type Strains, Phase IV (KMG-IV): sequencing the most valuable type-strain genomes for metagenomic binning, comparative biology and taxonomic classification.</title>
        <authorList>
            <person name="Goeker M."/>
        </authorList>
    </citation>
    <scope>NUCLEOTIDE SEQUENCE [LARGE SCALE GENOMIC DNA]</scope>
    <source>
        <strain evidence="2 3">DSM 45775</strain>
    </source>
</reference>
<dbReference type="Gene3D" id="1.10.260.40">
    <property type="entry name" value="lambda repressor-like DNA-binding domains"/>
    <property type="match status" value="1"/>
</dbReference>
<keyword evidence="3" id="KW-1185">Reference proteome</keyword>
<gene>
    <name evidence="2" type="ORF">EV188_103499</name>
</gene>
<dbReference type="AlphaFoldDB" id="A0A4R6VNN7"/>
<accession>A0A4R6VNN7</accession>